<feature type="binding site" evidence="8">
    <location>
        <position position="54"/>
    </location>
    <ligand>
        <name>S-adenosyl-L-methionine</name>
        <dbReference type="ChEBI" id="CHEBI:59789"/>
    </ligand>
</feature>
<dbReference type="Gene3D" id="1.10.8.100">
    <property type="entry name" value="Ribosomal RNA adenine dimethylase-like, domain 2"/>
    <property type="match status" value="1"/>
</dbReference>
<evidence type="ECO:0000256" key="4">
    <source>
        <dbReference type="ARBA" id="ARBA00022691"/>
    </source>
</evidence>
<dbReference type="PANTHER" id="PTHR11727:SF7">
    <property type="entry name" value="DIMETHYLADENOSINE TRANSFERASE-RELATED"/>
    <property type="match status" value="1"/>
</dbReference>
<keyword evidence="2 8" id="KW-0489">Methyltransferase</keyword>
<protein>
    <recommendedName>
        <fullName evidence="1">rRNA adenine N-6-methyltransferase</fullName>
    </recommendedName>
    <alternativeName>
        <fullName evidence="7">Erythromycin resistance protein</fullName>
    </alternativeName>
    <alternativeName>
        <fullName evidence="6">Macrolide-lincosamide-streptogramin B resistance protein</fullName>
    </alternativeName>
</protein>
<dbReference type="STRING" id="1401.BK123_13745"/>
<organism evidence="10 11">
    <name type="scientific">Paenibacillus lautus</name>
    <name type="common">Bacillus lautus</name>
    <dbReference type="NCBI Taxonomy" id="1401"/>
    <lineage>
        <taxon>Bacteria</taxon>
        <taxon>Bacillati</taxon>
        <taxon>Bacillota</taxon>
        <taxon>Bacilli</taxon>
        <taxon>Bacillales</taxon>
        <taxon>Paenibacillaceae</taxon>
        <taxon>Paenibacillus</taxon>
    </lineage>
</organism>
<dbReference type="EMBL" id="MRTF01000004">
    <property type="protein sequence ID" value="OME92930.1"/>
    <property type="molecule type" value="Genomic_DNA"/>
</dbReference>
<dbReference type="PROSITE" id="PS51689">
    <property type="entry name" value="SAM_RNA_A_N6_MT"/>
    <property type="match status" value="1"/>
</dbReference>
<dbReference type="InterPro" id="IPR001737">
    <property type="entry name" value="KsgA/Erm"/>
</dbReference>
<feature type="binding site" evidence="8">
    <location>
        <position position="100"/>
    </location>
    <ligand>
        <name>S-adenosyl-L-methionine</name>
        <dbReference type="ChEBI" id="CHEBI:59789"/>
    </ligand>
</feature>
<dbReference type="Pfam" id="PF00398">
    <property type="entry name" value="RrnaAD"/>
    <property type="match status" value="1"/>
</dbReference>
<dbReference type="CDD" id="cd02440">
    <property type="entry name" value="AdoMet_MTases"/>
    <property type="match status" value="1"/>
</dbReference>
<dbReference type="Gene3D" id="3.40.50.150">
    <property type="entry name" value="Vaccinia Virus protein VP39"/>
    <property type="match status" value="1"/>
</dbReference>
<dbReference type="PANTHER" id="PTHR11727">
    <property type="entry name" value="DIMETHYLADENOSINE TRANSFERASE"/>
    <property type="match status" value="1"/>
</dbReference>
<feature type="binding site" evidence="8">
    <location>
        <position position="75"/>
    </location>
    <ligand>
        <name>S-adenosyl-L-methionine</name>
        <dbReference type="ChEBI" id="CHEBI:59789"/>
    </ligand>
</feature>
<accession>A0A1R1B2C0</accession>
<proteinExistence type="inferred from homology"/>
<feature type="binding site" evidence="8">
    <location>
        <position position="27"/>
    </location>
    <ligand>
        <name>S-adenosyl-L-methionine</name>
        <dbReference type="ChEBI" id="CHEBI:59789"/>
    </ligand>
</feature>
<evidence type="ECO:0000256" key="5">
    <source>
        <dbReference type="ARBA" id="ARBA00022884"/>
    </source>
</evidence>
<reference evidence="10 11" key="1">
    <citation type="submission" date="2016-11" db="EMBL/GenBank/DDBJ databases">
        <title>Paenibacillus species isolates.</title>
        <authorList>
            <person name="Beno S.M."/>
        </authorList>
    </citation>
    <scope>NUCLEOTIDE SEQUENCE [LARGE SCALE GENOMIC DNA]</scope>
    <source>
        <strain evidence="10 11">FSL F4-0100</strain>
    </source>
</reference>
<dbReference type="Proteomes" id="UP000187074">
    <property type="component" value="Unassembled WGS sequence"/>
</dbReference>
<evidence type="ECO:0000313" key="11">
    <source>
        <dbReference type="Proteomes" id="UP000187074"/>
    </source>
</evidence>
<dbReference type="InterPro" id="IPR020596">
    <property type="entry name" value="rRNA_Ade_Mease_Trfase_CS"/>
</dbReference>
<evidence type="ECO:0000256" key="3">
    <source>
        <dbReference type="ARBA" id="ARBA00022679"/>
    </source>
</evidence>
<keyword evidence="4 8" id="KW-0949">S-adenosyl-L-methionine</keyword>
<dbReference type="SUPFAM" id="SSF53335">
    <property type="entry name" value="S-adenosyl-L-methionine-dependent methyltransferases"/>
    <property type="match status" value="1"/>
</dbReference>
<evidence type="ECO:0000259" key="9">
    <source>
        <dbReference type="SMART" id="SM00650"/>
    </source>
</evidence>
<dbReference type="OrthoDB" id="9786598at2"/>
<dbReference type="InterPro" id="IPR023165">
    <property type="entry name" value="rRNA_Ade_diMease-like_C"/>
</dbReference>
<feature type="domain" description="Ribosomal RNA adenine methylase transferase N-terminal" evidence="9">
    <location>
        <begin position="34"/>
        <end position="199"/>
    </location>
</feature>
<evidence type="ECO:0000256" key="6">
    <source>
        <dbReference type="ARBA" id="ARBA00029941"/>
    </source>
</evidence>
<comment type="similarity">
    <text evidence="8">Belongs to the class I-like SAM-binding methyltransferase superfamily. rRNA adenine N(6)-methyltransferase family.</text>
</comment>
<evidence type="ECO:0000256" key="7">
    <source>
        <dbReference type="ARBA" id="ARBA00030809"/>
    </source>
</evidence>
<dbReference type="PROSITE" id="PS01131">
    <property type="entry name" value="RRNA_A_DIMETH"/>
    <property type="match status" value="1"/>
</dbReference>
<sequence>MRCFFVSKNNKNHREKLKKPSNFSAQHLLISKRLIHDMIDLAQIRSTDTVLDIGAGTGALTFPLAEKAAHVLAIETDPAFVDKLFSKIKDGSNIRVKQSDFLEVPLPKSPFAVVANIPYSITTPIMARLLDYPGVPLQRAVLLVEKGAAKRFTAVPVQDPRILSWRMHYDIRLVRTISPQHFAPPPKVESAILAINRRKKPLIATQHQPKFTALAAYGLRDSRLPLFVALAGVFTPPQITKLVRLLGVDRELPISRLNEEQWGTVFHTMLQHVPSSRWPKLSTSSKGKSKKRK</sequence>
<keyword evidence="5 8" id="KW-0694">RNA-binding</keyword>
<dbReference type="GO" id="GO:0003723">
    <property type="term" value="F:RNA binding"/>
    <property type="evidence" value="ECO:0007669"/>
    <property type="project" value="UniProtKB-UniRule"/>
</dbReference>
<dbReference type="NCBIfam" id="NF000499">
    <property type="entry name" value="Erm23S_rRNA_broad"/>
    <property type="match status" value="1"/>
</dbReference>
<evidence type="ECO:0000256" key="1">
    <source>
        <dbReference type="ARBA" id="ARBA00016505"/>
    </source>
</evidence>
<name>A0A1R1B2C0_PAELA</name>
<dbReference type="GO" id="GO:0000179">
    <property type="term" value="F:rRNA (adenine-N6,N6-)-dimethyltransferase activity"/>
    <property type="evidence" value="ECO:0007669"/>
    <property type="project" value="UniProtKB-UniRule"/>
</dbReference>
<evidence type="ECO:0000256" key="8">
    <source>
        <dbReference type="PROSITE-ProRule" id="PRU01026"/>
    </source>
</evidence>
<feature type="binding site" evidence="8">
    <location>
        <position position="116"/>
    </location>
    <ligand>
        <name>S-adenosyl-L-methionine</name>
        <dbReference type="ChEBI" id="CHEBI:59789"/>
    </ligand>
</feature>
<dbReference type="AlphaFoldDB" id="A0A1R1B2C0"/>
<dbReference type="InterPro" id="IPR020598">
    <property type="entry name" value="rRNA_Ade_methylase_Trfase_N"/>
</dbReference>
<evidence type="ECO:0000313" key="10">
    <source>
        <dbReference type="EMBL" id="OME92930.1"/>
    </source>
</evidence>
<comment type="caution">
    <text evidence="10">The sequence shown here is derived from an EMBL/GenBank/DDBJ whole genome shotgun (WGS) entry which is preliminary data.</text>
</comment>
<feature type="binding site" evidence="8">
    <location>
        <position position="29"/>
    </location>
    <ligand>
        <name>S-adenosyl-L-methionine</name>
        <dbReference type="ChEBI" id="CHEBI:59789"/>
    </ligand>
</feature>
<evidence type="ECO:0000256" key="2">
    <source>
        <dbReference type="ARBA" id="ARBA00022603"/>
    </source>
</evidence>
<dbReference type="SMART" id="SM00650">
    <property type="entry name" value="rADc"/>
    <property type="match status" value="1"/>
</dbReference>
<keyword evidence="3 8" id="KW-0808">Transferase</keyword>
<dbReference type="InterPro" id="IPR029063">
    <property type="entry name" value="SAM-dependent_MTases_sf"/>
</dbReference>
<gene>
    <name evidence="10" type="ORF">BK123_13745</name>
</gene>